<accession>A0A0C9YC98</accession>
<keyword evidence="5" id="KW-0539">Nucleus</keyword>
<organism evidence="7 8">
    <name type="scientific">Pisolithus microcarpus 441</name>
    <dbReference type="NCBI Taxonomy" id="765257"/>
    <lineage>
        <taxon>Eukaryota</taxon>
        <taxon>Fungi</taxon>
        <taxon>Dikarya</taxon>
        <taxon>Basidiomycota</taxon>
        <taxon>Agaricomycotina</taxon>
        <taxon>Agaricomycetes</taxon>
        <taxon>Agaricomycetidae</taxon>
        <taxon>Boletales</taxon>
        <taxon>Sclerodermatineae</taxon>
        <taxon>Pisolithaceae</taxon>
        <taxon>Pisolithus</taxon>
    </lineage>
</organism>
<keyword evidence="2" id="KW-0597">Phosphoprotein</keyword>
<keyword evidence="3" id="KW-0677">Repeat</keyword>
<reference evidence="7 8" key="1">
    <citation type="submission" date="2014-04" db="EMBL/GenBank/DDBJ databases">
        <authorList>
            <consortium name="DOE Joint Genome Institute"/>
            <person name="Kuo A."/>
            <person name="Kohler A."/>
            <person name="Costa M.D."/>
            <person name="Nagy L.G."/>
            <person name="Floudas D."/>
            <person name="Copeland A."/>
            <person name="Barry K.W."/>
            <person name="Cichocki N."/>
            <person name="Veneault-Fourrey C."/>
            <person name="LaButti K."/>
            <person name="Lindquist E.A."/>
            <person name="Lipzen A."/>
            <person name="Lundell T."/>
            <person name="Morin E."/>
            <person name="Murat C."/>
            <person name="Sun H."/>
            <person name="Tunlid A."/>
            <person name="Henrissat B."/>
            <person name="Grigoriev I.V."/>
            <person name="Hibbett D.S."/>
            <person name="Martin F."/>
            <person name="Nordberg H.P."/>
            <person name="Cantor M.N."/>
            <person name="Hua S.X."/>
        </authorList>
    </citation>
    <scope>NUCLEOTIDE SEQUENCE [LARGE SCALE GENOMIC DNA]</scope>
    <source>
        <strain evidence="7 8">441</strain>
    </source>
</reference>
<dbReference type="GO" id="GO:0005634">
    <property type="term" value="C:nucleus"/>
    <property type="evidence" value="ECO:0007669"/>
    <property type="project" value="UniProtKB-SubCell"/>
</dbReference>
<dbReference type="AlphaFoldDB" id="A0A0C9YC98"/>
<evidence type="ECO:0000256" key="1">
    <source>
        <dbReference type="ARBA" id="ARBA00004123"/>
    </source>
</evidence>
<dbReference type="OrthoDB" id="412109at2759"/>
<feature type="region of interest" description="Disordered" evidence="6">
    <location>
        <begin position="1"/>
        <end position="93"/>
    </location>
</feature>
<comment type="subcellular location">
    <subcellularLocation>
        <location evidence="1">Nucleus</location>
    </subcellularLocation>
</comment>
<feature type="region of interest" description="Disordered" evidence="6">
    <location>
        <begin position="173"/>
        <end position="212"/>
    </location>
</feature>
<feature type="compositionally biased region" description="Basic and acidic residues" evidence="6">
    <location>
        <begin position="16"/>
        <end position="34"/>
    </location>
</feature>
<evidence type="ECO:0000256" key="2">
    <source>
        <dbReference type="ARBA" id="ARBA00022553"/>
    </source>
</evidence>
<feature type="compositionally biased region" description="Basic and acidic residues" evidence="6">
    <location>
        <begin position="173"/>
        <end position="204"/>
    </location>
</feature>
<dbReference type="HOGENOM" id="CLU_074886_0_0_1"/>
<evidence type="ECO:0000256" key="6">
    <source>
        <dbReference type="SAM" id="MobiDB-lite"/>
    </source>
</evidence>
<gene>
    <name evidence="7" type="ORF">PISMIDRAFT_23723</name>
</gene>
<keyword evidence="8" id="KW-1185">Reference proteome</keyword>
<dbReference type="InterPro" id="IPR038753">
    <property type="entry name" value="NFKBIL1"/>
</dbReference>
<reference evidence="8" key="2">
    <citation type="submission" date="2015-01" db="EMBL/GenBank/DDBJ databases">
        <title>Evolutionary Origins and Diversification of the Mycorrhizal Mutualists.</title>
        <authorList>
            <consortium name="DOE Joint Genome Institute"/>
            <consortium name="Mycorrhizal Genomics Consortium"/>
            <person name="Kohler A."/>
            <person name="Kuo A."/>
            <person name="Nagy L.G."/>
            <person name="Floudas D."/>
            <person name="Copeland A."/>
            <person name="Barry K.W."/>
            <person name="Cichocki N."/>
            <person name="Veneault-Fourrey C."/>
            <person name="LaButti K."/>
            <person name="Lindquist E.A."/>
            <person name="Lipzen A."/>
            <person name="Lundell T."/>
            <person name="Morin E."/>
            <person name="Murat C."/>
            <person name="Riley R."/>
            <person name="Ohm R."/>
            <person name="Sun H."/>
            <person name="Tunlid A."/>
            <person name="Henrissat B."/>
            <person name="Grigoriev I.V."/>
            <person name="Hibbett D.S."/>
            <person name="Martin F."/>
        </authorList>
    </citation>
    <scope>NUCLEOTIDE SEQUENCE [LARGE SCALE GENOMIC DNA]</scope>
    <source>
        <strain evidence="8">441</strain>
    </source>
</reference>
<dbReference type="PANTHER" id="PTHR15263:SF1">
    <property type="entry name" value="NF-KAPPA-B INHIBITOR-LIKE PROTEIN 1"/>
    <property type="match status" value="1"/>
</dbReference>
<evidence type="ECO:0000313" key="8">
    <source>
        <dbReference type="Proteomes" id="UP000054018"/>
    </source>
</evidence>
<dbReference type="EMBL" id="KN833740">
    <property type="protein sequence ID" value="KIK22385.1"/>
    <property type="molecule type" value="Genomic_DNA"/>
</dbReference>
<evidence type="ECO:0000256" key="5">
    <source>
        <dbReference type="ARBA" id="ARBA00023242"/>
    </source>
</evidence>
<sequence>MADSRPASSKLRLKRTPAEKEERARRKALKEARKAAKRLRRATADGYLTSDSSGSKEKPRNKRRKHRRGSDVECPALRPSPLRETGPDSIRAELEENAFAEKMWEAFEDDERLDGIHSRFDSYIHIPDRWADDRTGQDSHLAKDPQYMNDDEYAEWIREGMWRRKHAHEYEERARKESERAARRDREAQARAETSRLEKAASQRKERKRREKEELREHEYQLLYETRWQGLLTPGDTSMDPLTFMDIPWPHFPSFSSAVGGNTTYHTHRIEDFTEESISKFLTALTSKSVRLAADADKSEDKVRKDKLRETMLRFHPDKFEGRIMQRVSITDRDRVREAVGQIVRVLNTLMGVRS</sequence>
<dbReference type="PANTHER" id="PTHR15263">
    <property type="entry name" value="I-KAPPA-B-LIKE PROTEIN IKBL"/>
    <property type="match status" value="1"/>
</dbReference>
<evidence type="ECO:0000256" key="3">
    <source>
        <dbReference type="ARBA" id="ARBA00022737"/>
    </source>
</evidence>
<evidence type="ECO:0000313" key="7">
    <source>
        <dbReference type="EMBL" id="KIK22385.1"/>
    </source>
</evidence>
<evidence type="ECO:0000256" key="4">
    <source>
        <dbReference type="ARBA" id="ARBA00023043"/>
    </source>
</evidence>
<protein>
    <submittedName>
        <fullName evidence="7">Uncharacterized protein</fullName>
    </submittedName>
</protein>
<name>A0A0C9YC98_9AGAM</name>
<feature type="compositionally biased region" description="Basic residues" evidence="6">
    <location>
        <begin position="59"/>
        <end position="68"/>
    </location>
</feature>
<dbReference type="STRING" id="765257.A0A0C9YC98"/>
<keyword evidence="4" id="KW-0040">ANK repeat</keyword>
<dbReference type="Proteomes" id="UP000054018">
    <property type="component" value="Unassembled WGS sequence"/>
</dbReference>
<proteinExistence type="predicted"/>
<dbReference type="GO" id="GO:0043124">
    <property type="term" value="P:negative regulation of canonical NF-kappaB signal transduction"/>
    <property type="evidence" value="ECO:0007669"/>
    <property type="project" value="InterPro"/>
</dbReference>